<evidence type="ECO:0000256" key="1">
    <source>
        <dbReference type="ARBA" id="ARBA00023125"/>
    </source>
</evidence>
<dbReference type="EMBL" id="KN839858">
    <property type="protein sequence ID" value="KIJ61935.1"/>
    <property type="molecule type" value="Genomic_DNA"/>
</dbReference>
<evidence type="ECO:0000313" key="3">
    <source>
        <dbReference type="Proteomes" id="UP000053820"/>
    </source>
</evidence>
<reference evidence="2 3" key="1">
    <citation type="submission" date="2014-04" db="EMBL/GenBank/DDBJ databases">
        <title>Evolutionary Origins and Diversification of the Mycorrhizal Mutualists.</title>
        <authorList>
            <consortium name="DOE Joint Genome Institute"/>
            <consortium name="Mycorrhizal Genomics Consortium"/>
            <person name="Kohler A."/>
            <person name="Kuo A."/>
            <person name="Nagy L.G."/>
            <person name="Floudas D."/>
            <person name="Copeland A."/>
            <person name="Barry K.W."/>
            <person name="Cichocki N."/>
            <person name="Veneault-Fourrey C."/>
            <person name="LaButti K."/>
            <person name="Lindquist E.A."/>
            <person name="Lipzen A."/>
            <person name="Lundell T."/>
            <person name="Morin E."/>
            <person name="Murat C."/>
            <person name="Riley R."/>
            <person name="Ohm R."/>
            <person name="Sun H."/>
            <person name="Tunlid A."/>
            <person name="Henrissat B."/>
            <person name="Grigoriev I.V."/>
            <person name="Hibbett D.S."/>
            <person name="Martin F."/>
        </authorList>
    </citation>
    <scope>NUCLEOTIDE SEQUENCE [LARGE SCALE GENOMIC DNA]</scope>
    <source>
        <strain evidence="2 3">MD-312</strain>
    </source>
</reference>
<proteinExistence type="predicted"/>
<keyword evidence="3" id="KW-1185">Reference proteome</keyword>
<protein>
    <submittedName>
        <fullName evidence="2">Uncharacterized protein</fullName>
    </submittedName>
</protein>
<sequence length="65" mass="7188">SGLLIYHVYCDMHDTPEHQRCPISPTLLLAFLSSCAGVYSGSALSNYASGIKAWHLLHGLPWQFI</sequence>
<keyword evidence="1" id="KW-0238">DNA-binding</keyword>
<dbReference type="GO" id="GO:0003677">
    <property type="term" value="F:DNA binding"/>
    <property type="evidence" value="ECO:0007669"/>
    <property type="project" value="UniProtKB-KW"/>
</dbReference>
<gene>
    <name evidence="2" type="ORF">HYDPIDRAFT_95331</name>
</gene>
<accession>A0A0C9VV20</accession>
<dbReference type="OrthoDB" id="2682516at2759"/>
<name>A0A0C9VV20_9AGAM</name>
<dbReference type="InterPro" id="IPR010998">
    <property type="entry name" value="Integrase_recombinase_N"/>
</dbReference>
<feature type="non-terminal residue" evidence="2">
    <location>
        <position position="1"/>
    </location>
</feature>
<evidence type="ECO:0000313" key="2">
    <source>
        <dbReference type="EMBL" id="KIJ61935.1"/>
    </source>
</evidence>
<dbReference type="AlphaFoldDB" id="A0A0C9VV20"/>
<dbReference type="SUPFAM" id="SSF47823">
    <property type="entry name" value="lambda integrase-like, N-terminal domain"/>
    <property type="match status" value="1"/>
</dbReference>
<dbReference type="Gene3D" id="1.10.150.130">
    <property type="match status" value="1"/>
</dbReference>
<dbReference type="HOGENOM" id="CLU_003292_7_3_1"/>
<organism evidence="2 3">
    <name type="scientific">Hydnomerulius pinastri MD-312</name>
    <dbReference type="NCBI Taxonomy" id="994086"/>
    <lineage>
        <taxon>Eukaryota</taxon>
        <taxon>Fungi</taxon>
        <taxon>Dikarya</taxon>
        <taxon>Basidiomycota</taxon>
        <taxon>Agaricomycotina</taxon>
        <taxon>Agaricomycetes</taxon>
        <taxon>Agaricomycetidae</taxon>
        <taxon>Boletales</taxon>
        <taxon>Boletales incertae sedis</taxon>
        <taxon>Leucogyrophana</taxon>
    </lineage>
</organism>
<dbReference type="Proteomes" id="UP000053820">
    <property type="component" value="Unassembled WGS sequence"/>
</dbReference>